<dbReference type="Gene3D" id="3.40.630.30">
    <property type="match status" value="1"/>
</dbReference>
<dbReference type="InterPro" id="IPR000182">
    <property type="entry name" value="GNAT_dom"/>
</dbReference>
<protein>
    <recommendedName>
        <fullName evidence="1">N-acetyltransferase domain-containing protein</fullName>
    </recommendedName>
</protein>
<dbReference type="PANTHER" id="PTHR43072:SF60">
    <property type="entry name" value="L-2,4-DIAMINOBUTYRIC ACID ACETYLTRANSFERASE"/>
    <property type="match status" value="1"/>
</dbReference>
<dbReference type="AlphaFoldDB" id="A0A2H0KBQ1"/>
<proteinExistence type="predicted"/>
<dbReference type="Pfam" id="PF00583">
    <property type="entry name" value="Acetyltransf_1"/>
    <property type="match status" value="1"/>
</dbReference>
<dbReference type="PROSITE" id="PS51186">
    <property type="entry name" value="GNAT"/>
    <property type="match status" value="1"/>
</dbReference>
<dbReference type="GO" id="GO:0016747">
    <property type="term" value="F:acyltransferase activity, transferring groups other than amino-acyl groups"/>
    <property type="evidence" value="ECO:0007669"/>
    <property type="project" value="InterPro"/>
</dbReference>
<dbReference type="InterPro" id="IPR016181">
    <property type="entry name" value="Acyl_CoA_acyltransferase"/>
</dbReference>
<evidence type="ECO:0000259" key="1">
    <source>
        <dbReference type="PROSITE" id="PS51186"/>
    </source>
</evidence>
<reference evidence="2 3" key="1">
    <citation type="submission" date="2017-09" db="EMBL/GenBank/DDBJ databases">
        <title>Depth-based differentiation of microbial function through sediment-hosted aquifers and enrichment of novel symbionts in the deep terrestrial subsurface.</title>
        <authorList>
            <person name="Probst A.J."/>
            <person name="Ladd B."/>
            <person name="Jarett J.K."/>
            <person name="Geller-Mcgrath D.E."/>
            <person name="Sieber C.M."/>
            <person name="Emerson J.B."/>
            <person name="Anantharaman K."/>
            <person name="Thomas B.C."/>
            <person name="Malmstrom R."/>
            <person name="Stieglmeier M."/>
            <person name="Klingl A."/>
            <person name="Woyke T."/>
            <person name="Ryan C.M."/>
            <person name="Banfield J.F."/>
        </authorList>
    </citation>
    <scope>NUCLEOTIDE SEQUENCE [LARGE SCALE GENOMIC DNA]</scope>
    <source>
        <strain evidence="2">CG11_big_fil_rev_8_21_14_0_20_46_11</strain>
    </source>
</reference>
<dbReference type="EMBL" id="PCVG01000036">
    <property type="protein sequence ID" value="PIQ68659.1"/>
    <property type="molecule type" value="Genomic_DNA"/>
</dbReference>
<dbReference type="PANTHER" id="PTHR43072">
    <property type="entry name" value="N-ACETYLTRANSFERASE"/>
    <property type="match status" value="1"/>
</dbReference>
<accession>A0A2H0KBQ1</accession>
<gene>
    <name evidence="2" type="ORF">COV91_02990</name>
</gene>
<evidence type="ECO:0000313" key="3">
    <source>
        <dbReference type="Proteomes" id="UP000229342"/>
    </source>
</evidence>
<name>A0A2H0KBQ1_9BACT</name>
<organism evidence="2 3">
    <name type="scientific">Candidatus Taylorbacteria bacterium CG11_big_fil_rev_8_21_14_0_20_46_11</name>
    <dbReference type="NCBI Taxonomy" id="1975025"/>
    <lineage>
        <taxon>Bacteria</taxon>
        <taxon>Candidatus Tayloriibacteriota</taxon>
    </lineage>
</organism>
<dbReference type="CDD" id="cd04301">
    <property type="entry name" value="NAT_SF"/>
    <property type="match status" value="1"/>
</dbReference>
<dbReference type="Proteomes" id="UP000229342">
    <property type="component" value="Unassembled WGS sequence"/>
</dbReference>
<evidence type="ECO:0000313" key="2">
    <source>
        <dbReference type="EMBL" id="PIQ68659.1"/>
    </source>
</evidence>
<comment type="caution">
    <text evidence="2">The sequence shown here is derived from an EMBL/GenBank/DDBJ whole genome shotgun (WGS) entry which is preliminary data.</text>
</comment>
<dbReference type="SUPFAM" id="SSF55729">
    <property type="entry name" value="Acyl-CoA N-acyltransferases (Nat)"/>
    <property type="match status" value="1"/>
</dbReference>
<feature type="domain" description="N-acetyltransferase" evidence="1">
    <location>
        <begin position="38"/>
        <end position="200"/>
    </location>
</feature>
<sequence>MIHGRLVSLRDLGILPSIHKDTTPFSVMSFTHNQESDVHIRRLRLREVRAFANLRAEVEREATHLAVSNGERKEGIAYVLLRIFINRKRMHTFIAEKDGEFVGFITVLFPKFKKLRRNAYLTLSVKKDARGHGIGTKLIKKAEAFARERKSRRLELDVFAKNKNAIHLYEKLGFNHEGRRVQAVEDKDGFDDVILMGKLL</sequence>